<dbReference type="RefSeq" id="XP_018283479.1">
    <property type="nucleotide sequence ID" value="XM_018427705.1"/>
</dbReference>
<accession>A0A167J7W2</accession>
<dbReference type="OrthoDB" id="3039677at2759"/>
<protein>
    <submittedName>
        <fullName evidence="1">Uncharacterized protein</fullName>
    </submittedName>
</protein>
<dbReference type="PANTHER" id="PTHR46579:SF2">
    <property type="entry name" value="C2H2-TYPE DOMAIN-CONTAINING PROTEIN"/>
    <property type="match status" value="1"/>
</dbReference>
<dbReference type="InterPro" id="IPR004242">
    <property type="entry name" value="Transposase_21"/>
</dbReference>
<dbReference type="Pfam" id="PF02992">
    <property type="entry name" value="Transposase_21"/>
    <property type="match status" value="1"/>
</dbReference>
<dbReference type="PANTHER" id="PTHR46579">
    <property type="entry name" value="F5/8 TYPE C DOMAIN-CONTAINING PROTEIN-RELATED"/>
    <property type="match status" value="1"/>
</dbReference>
<feature type="non-terminal residue" evidence="1">
    <location>
        <position position="176"/>
    </location>
</feature>
<dbReference type="GeneID" id="28988611"/>
<dbReference type="STRING" id="763407.A0A167J7W2"/>
<proteinExistence type="predicted"/>
<reference evidence="2" key="1">
    <citation type="submission" date="2015-06" db="EMBL/GenBank/DDBJ databases">
        <title>Expansion of signal transduction pathways in fungi by whole-genome duplication.</title>
        <authorList>
            <consortium name="DOE Joint Genome Institute"/>
            <person name="Corrochano L.M."/>
            <person name="Kuo A."/>
            <person name="Marcet-Houben M."/>
            <person name="Polaino S."/>
            <person name="Salamov A."/>
            <person name="Villalobos J.M."/>
            <person name="Alvarez M.I."/>
            <person name="Avalos J."/>
            <person name="Benito E.P."/>
            <person name="Benoit I."/>
            <person name="Burger G."/>
            <person name="Camino L.P."/>
            <person name="Canovas D."/>
            <person name="Cerda-Olmedo E."/>
            <person name="Cheng J.-F."/>
            <person name="Dominguez A."/>
            <person name="Elias M."/>
            <person name="Eslava A.P."/>
            <person name="Glaser F."/>
            <person name="Grimwood J."/>
            <person name="Gutierrez G."/>
            <person name="Heitman J."/>
            <person name="Henrissat B."/>
            <person name="Iturriaga E.A."/>
            <person name="Lang B.F."/>
            <person name="Lavin J.L."/>
            <person name="Lee S."/>
            <person name="Li W."/>
            <person name="Lindquist E."/>
            <person name="Lopez-Garcia S."/>
            <person name="Luque E.M."/>
            <person name="Marcos A.T."/>
            <person name="Martin J."/>
            <person name="McCluskey K."/>
            <person name="Medina H.R."/>
            <person name="Miralles-Duran A."/>
            <person name="Miyazaki A."/>
            <person name="Munoz-Torres E."/>
            <person name="Oguiza J.A."/>
            <person name="Ohm R."/>
            <person name="Olmedo M."/>
            <person name="Orejas M."/>
            <person name="Ortiz-Castellanos L."/>
            <person name="Pisabarro A.G."/>
            <person name="Rodriguez-Romero J."/>
            <person name="Ruiz-Herrera J."/>
            <person name="Ruiz-Vazquez R."/>
            <person name="Sanz C."/>
            <person name="Schackwitz W."/>
            <person name="Schmutz J."/>
            <person name="Shahriari M."/>
            <person name="Shelest E."/>
            <person name="Silva-Franco F."/>
            <person name="Soanes D."/>
            <person name="Syed K."/>
            <person name="Tagua V.G."/>
            <person name="Talbot N.J."/>
            <person name="Thon M."/>
            <person name="De vries R.P."/>
            <person name="Wiebenga A."/>
            <person name="Yadav J.S."/>
            <person name="Braun E.L."/>
            <person name="Baker S."/>
            <person name="Garre V."/>
            <person name="Horwitz B."/>
            <person name="Torres-Martinez S."/>
            <person name="Idnurm A."/>
            <person name="Herrera-Estrella A."/>
            <person name="Gabaldon T."/>
            <person name="Grigoriev I.V."/>
        </authorList>
    </citation>
    <scope>NUCLEOTIDE SEQUENCE [LARGE SCALE GENOMIC DNA]</scope>
    <source>
        <strain evidence="2">NRRL 1555(-)</strain>
    </source>
</reference>
<dbReference type="InParanoid" id="A0A167J7W2"/>
<evidence type="ECO:0000313" key="1">
    <source>
        <dbReference type="EMBL" id="OAD65439.1"/>
    </source>
</evidence>
<sequence length="176" mass="20382">NLPRSDRFKAENVILVGLMPSPEVPKTDEINNYLEPIVDELIQLYRGVRIPTFESPAGEMIRAALMMVACDIPAARNTSRFTAHNSTCACFKCNRHFTRLDSTSKIDFRGFKESEWCRRNCEENRLHAEEWKNAVTISERQHLEIKNGVRWSQLHCLGYFDLVRGTIIDPMHNLFL</sequence>
<dbReference type="Proteomes" id="UP000077315">
    <property type="component" value="Unassembled WGS sequence"/>
</dbReference>
<name>A0A167J7W2_PHYB8</name>
<gene>
    <name evidence="1" type="ORF">PHYBLDRAFT_102312</name>
</gene>
<feature type="non-terminal residue" evidence="1">
    <location>
        <position position="1"/>
    </location>
</feature>
<dbReference type="EMBL" id="KV441028">
    <property type="protein sequence ID" value="OAD65439.1"/>
    <property type="molecule type" value="Genomic_DNA"/>
</dbReference>
<evidence type="ECO:0000313" key="2">
    <source>
        <dbReference type="Proteomes" id="UP000077315"/>
    </source>
</evidence>
<dbReference type="AlphaFoldDB" id="A0A167J7W2"/>
<organism evidence="1 2">
    <name type="scientific">Phycomyces blakesleeanus (strain ATCC 8743b / DSM 1359 / FGSC 10004 / NBRC 33097 / NRRL 1555)</name>
    <dbReference type="NCBI Taxonomy" id="763407"/>
    <lineage>
        <taxon>Eukaryota</taxon>
        <taxon>Fungi</taxon>
        <taxon>Fungi incertae sedis</taxon>
        <taxon>Mucoromycota</taxon>
        <taxon>Mucoromycotina</taxon>
        <taxon>Mucoromycetes</taxon>
        <taxon>Mucorales</taxon>
        <taxon>Phycomycetaceae</taxon>
        <taxon>Phycomyces</taxon>
    </lineage>
</organism>
<dbReference type="VEuPathDB" id="FungiDB:PHYBLDRAFT_102312"/>
<keyword evidence="2" id="KW-1185">Reference proteome</keyword>